<feature type="transmembrane region" description="Helical" evidence="5">
    <location>
        <begin position="127"/>
        <end position="145"/>
    </location>
</feature>
<dbReference type="AlphaFoldDB" id="A0A1H2TTB5"/>
<keyword evidence="2 5" id="KW-0812">Transmembrane</keyword>
<dbReference type="InterPro" id="IPR050367">
    <property type="entry name" value="APC_superfamily"/>
</dbReference>
<evidence type="ECO:0000259" key="6">
    <source>
        <dbReference type="Pfam" id="PF00324"/>
    </source>
</evidence>
<evidence type="ECO:0000256" key="5">
    <source>
        <dbReference type="SAM" id="Phobius"/>
    </source>
</evidence>
<accession>A0A1H2TTB5</accession>
<organism evidence="7 8">
    <name type="scientific">Alicyclobacillus hesperidum</name>
    <dbReference type="NCBI Taxonomy" id="89784"/>
    <lineage>
        <taxon>Bacteria</taxon>
        <taxon>Bacillati</taxon>
        <taxon>Bacillota</taxon>
        <taxon>Bacilli</taxon>
        <taxon>Bacillales</taxon>
        <taxon>Alicyclobacillaceae</taxon>
        <taxon>Alicyclobacillus</taxon>
    </lineage>
</organism>
<dbReference type="Proteomes" id="UP000182589">
    <property type="component" value="Unassembled WGS sequence"/>
</dbReference>
<name>A0A1H2TTB5_9BACL</name>
<dbReference type="GO" id="GO:0055085">
    <property type="term" value="P:transmembrane transport"/>
    <property type="evidence" value="ECO:0007669"/>
    <property type="project" value="InterPro"/>
</dbReference>
<keyword evidence="4 5" id="KW-0472">Membrane</keyword>
<proteinExistence type="predicted"/>
<evidence type="ECO:0000256" key="2">
    <source>
        <dbReference type="ARBA" id="ARBA00022692"/>
    </source>
</evidence>
<sequence>MSQKPFSPPSHPKPLSTADLVIFGTVLMVPIAPMSMYVYIAEQSGGHSWLVMLLGWFGACLTAYAYRRLAGVFPGGSIYSYVGRALQSDTGWIAAWIILADYLFVPATLYANCSSLIGEYLPQIPSWSWYAVLSLINLALGLLPIRRQIRLYALVLIGELIALIAFIVVALHALPHAGLPAGSPVHVGPERMLSLVSVGVIGFLGFDAISTLDGEAARPTKSVGRATIWVAAVMGLLFLLQCALAGAIHPNYATLDPATGFFDLARSIGGPFVGWLLITVFLIGSGIANASAGQVSASRVLAVLREQTVPTLSAKSRHLDRVTMILISLLSFVVATFVPLQTLNAFVSFGAFAAFIMIHVSLFYRFYVRGTKGPKRIVDGLVAILGLLVMIVALIFEESPSLVLKLGALWLLVGVAIWAIRTWREAEV</sequence>
<dbReference type="GO" id="GO:0016020">
    <property type="term" value="C:membrane"/>
    <property type="evidence" value="ECO:0007669"/>
    <property type="project" value="UniProtKB-SubCell"/>
</dbReference>
<reference evidence="8" key="1">
    <citation type="submission" date="2016-10" db="EMBL/GenBank/DDBJ databases">
        <authorList>
            <person name="Varghese N."/>
        </authorList>
    </citation>
    <scope>NUCLEOTIDE SEQUENCE [LARGE SCALE GENOMIC DNA]</scope>
    <source>
        <strain evidence="8">DSM 12489</strain>
    </source>
</reference>
<feature type="transmembrane region" description="Helical" evidence="5">
    <location>
        <begin position="20"/>
        <end position="40"/>
    </location>
</feature>
<dbReference type="RefSeq" id="WP_083341177.1">
    <property type="nucleotide sequence ID" value="NZ_FNOJ01000006.1"/>
</dbReference>
<dbReference type="InterPro" id="IPR004841">
    <property type="entry name" value="AA-permease/SLC12A_dom"/>
</dbReference>
<feature type="transmembrane region" description="Helical" evidence="5">
    <location>
        <begin position="194"/>
        <end position="214"/>
    </location>
</feature>
<feature type="transmembrane region" description="Helical" evidence="5">
    <location>
        <begin position="46"/>
        <end position="66"/>
    </location>
</feature>
<feature type="transmembrane region" description="Helical" evidence="5">
    <location>
        <begin position="346"/>
        <end position="365"/>
    </location>
</feature>
<evidence type="ECO:0000256" key="3">
    <source>
        <dbReference type="ARBA" id="ARBA00022989"/>
    </source>
</evidence>
<feature type="transmembrane region" description="Helical" evidence="5">
    <location>
        <begin position="226"/>
        <end position="248"/>
    </location>
</feature>
<keyword evidence="3 5" id="KW-1133">Transmembrane helix</keyword>
<feature type="transmembrane region" description="Helical" evidence="5">
    <location>
        <begin position="86"/>
        <end position="107"/>
    </location>
</feature>
<dbReference type="EMBL" id="FNOJ01000006">
    <property type="protein sequence ID" value="SDW47061.1"/>
    <property type="molecule type" value="Genomic_DNA"/>
</dbReference>
<feature type="transmembrane region" description="Helical" evidence="5">
    <location>
        <begin position="152"/>
        <end position="174"/>
    </location>
</feature>
<dbReference type="PANTHER" id="PTHR42770:SF16">
    <property type="entry name" value="AMINO ACID PERMEASE"/>
    <property type="match status" value="1"/>
</dbReference>
<comment type="subcellular location">
    <subcellularLocation>
        <location evidence="1">Membrane</location>
        <topology evidence="1">Multi-pass membrane protein</topology>
    </subcellularLocation>
</comment>
<dbReference type="PANTHER" id="PTHR42770">
    <property type="entry name" value="AMINO ACID TRANSPORTER-RELATED"/>
    <property type="match status" value="1"/>
</dbReference>
<feature type="transmembrane region" description="Helical" evidence="5">
    <location>
        <begin position="322"/>
        <end position="340"/>
    </location>
</feature>
<dbReference type="Gene3D" id="1.20.1740.10">
    <property type="entry name" value="Amino acid/polyamine transporter I"/>
    <property type="match status" value="1"/>
</dbReference>
<feature type="transmembrane region" description="Helical" evidence="5">
    <location>
        <begin position="268"/>
        <end position="290"/>
    </location>
</feature>
<dbReference type="STRING" id="89784.SAMN04489725_106121"/>
<gene>
    <name evidence="7" type="ORF">SAMN04489725_106121</name>
</gene>
<evidence type="ECO:0000256" key="1">
    <source>
        <dbReference type="ARBA" id="ARBA00004141"/>
    </source>
</evidence>
<feature type="transmembrane region" description="Helical" evidence="5">
    <location>
        <begin position="402"/>
        <end position="420"/>
    </location>
</feature>
<dbReference type="PIRSF" id="PIRSF006060">
    <property type="entry name" value="AA_transporter"/>
    <property type="match status" value="1"/>
</dbReference>
<feature type="transmembrane region" description="Helical" evidence="5">
    <location>
        <begin position="377"/>
        <end position="396"/>
    </location>
</feature>
<evidence type="ECO:0000256" key="4">
    <source>
        <dbReference type="ARBA" id="ARBA00023136"/>
    </source>
</evidence>
<keyword evidence="8" id="KW-1185">Reference proteome</keyword>
<dbReference type="Pfam" id="PF00324">
    <property type="entry name" value="AA_permease"/>
    <property type="match status" value="1"/>
</dbReference>
<evidence type="ECO:0000313" key="7">
    <source>
        <dbReference type="EMBL" id="SDW47061.1"/>
    </source>
</evidence>
<feature type="domain" description="Amino acid permease/ SLC12A" evidence="6">
    <location>
        <begin position="35"/>
        <end position="393"/>
    </location>
</feature>
<evidence type="ECO:0000313" key="8">
    <source>
        <dbReference type="Proteomes" id="UP000182589"/>
    </source>
</evidence>
<protein>
    <submittedName>
        <fullName evidence="7">Amino acid transporter</fullName>
    </submittedName>
</protein>